<sequence>MKPSPTQGQLSEETSLQPVLAVVLGVLGGLCLVVVLIGVILRQRYDQRRGGGGGGGQCGRSGQHQQHHQQQQQQQEDIVATTTTTNTTTTTTTNTNPATPHTPKAPPTILLHHDSAIPSPPPTDTPNRVTDEKNPDVIPQAECEAWKGEGVHTITSTSLPTTYATLPRTYHPCTLSNQQIDGGGDVVYSELALASDTSSPQHSHLMGGGGGGLASHPQHCLSNTKPHSVLYATLDHHNNKRTQPPHYSSTSPHQHQHQHHHHHHHQHQQHLLFTPSAPSTPTQQHTHSTSIHSDPKHTQHHTHTTPKKHPSLSHLRPDPTTRTGEEEMVSGPAWTLLPSILDARHTPQRHDTYCSDTEAAAPLIPNQKESSV</sequence>
<comment type="caution">
    <text evidence="3">The sequence shown here is derived from an EMBL/GenBank/DDBJ whole genome shotgun (WGS) entry which is preliminary data.</text>
</comment>
<feature type="region of interest" description="Disordered" evidence="1">
    <location>
        <begin position="47"/>
        <end position="77"/>
    </location>
</feature>
<feature type="compositionally biased region" description="Low complexity" evidence="1">
    <location>
        <begin position="279"/>
        <end position="292"/>
    </location>
</feature>
<name>A0AAE1BFM0_PETCI</name>
<feature type="compositionally biased region" description="Basic residues" evidence="1">
    <location>
        <begin position="298"/>
        <end position="311"/>
    </location>
</feature>
<feature type="transmembrane region" description="Helical" evidence="2">
    <location>
        <begin position="20"/>
        <end position="41"/>
    </location>
</feature>
<accession>A0AAE1BFM0</accession>
<keyword evidence="2" id="KW-1133">Transmembrane helix</keyword>
<organism evidence="3 4">
    <name type="scientific">Petrolisthes cinctipes</name>
    <name type="common">Flat porcelain crab</name>
    <dbReference type="NCBI Taxonomy" id="88211"/>
    <lineage>
        <taxon>Eukaryota</taxon>
        <taxon>Metazoa</taxon>
        <taxon>Ecdysozoa</taxon>
        <taxon>Arthropoda</taxon>
        <taxon>Crustacea</taxon>
        <taxon>Multicrustacea</taxon>
        <taxon>Malacostraca</taxon>
        <taxon>Eumalacostraca</taxon>
        <taxon>Eucarida</taxon>
        <taxon>Decapoda</taxon>
        <taxon>Pleocyemata</taxon>
        <taxon>Anomura</taxon>
        <taxon>Galatheoidea</taxon>
        <taxon>Porcellanidae</taxon>
        <taxon>Petrolisthes</taxon>
    </lineage>
</organism>
<reference evidence="3" key="1">
    <citation type="submission" date="2023-10" db="EMBL/GenBank/DDBJ databases">
        <title>Genome assemblies of two species of porcelain crab, Petrolisthes cinctipes and Petrolisthes manimaculis (Anomura: Porcellanidae).</title>
        <authorList>
            <person name="Angst P."/>
        </authorList>
    </citation>
    <scope>NUCLEOTIDE SEQUENCE</scope>
    <source>
        <strain evidence="3">PB745_01</strain>
        <tissue evidence="3">Gill</tissue>
    </source>
</reference>
<dbReference type="Proteomes" id="UP001286313">
    <property type="component" value="Unassembled WGS sequence"/>
</dbReference>
<feature type="compositionally biased region" description="Gly residues" evidence="1">
    <location>
        <begin position="50"/>
        <end position="59"/>
    </location>
</feature>
<evidence type="ECO:0000313" key="3">
    <source>
        <dbReference type="EMBL" id="KAK3849648.1"/>
    </source>
</evidence>
<keyword evidence="2" id="KW-0472">Membrane</keyword>
<dbReference type="EMBL" id="JAWQEG010008784">
    <property type="protein sequence ID" value="KAK3849648.1"/>
    <property type="molecule type" value="Genomic_DNA"/>
</dbReference>
<feature type="region of interest" description="Disordered" evidence="1">
    <location>
        <begin position="238"/>
        <end position="331"/>
    </location>
</feature>
<evidence type="ECO:0000256" key="1">
    <source>
        <dbReference type="SAM" id="MobiDB-lite"/>
    </source>
</evidence>
<protein>
    <submittedName>
        <fullName evidence="3">Uncharacterized protein</fullName>
    </submittedName>
</protein>
<feature type="compositionally biased region" description="Basic and acidic residues" evidence="1">
    <location>
        <begin position="315"/>
        <end position="325"/>
    </location>
</feature>
<gene>
    <name evidence="3" type="ORF">Pcinc_043605</name>
</gene>
<feature type="compositionally biased region" description="Basic residues" evidence="1">
    <location>
        <begin position="254"/>
        <end position="268"/>
    </location>
</feature>
<feature type="compositionally biased region" description="Low complexity" evidence="1">
    <location>
        <begin position="60"/>
        <end position="77"/>
    </location>
</feature>
<feature type="compositionally biased region" description="Polar residues" evidence="1">
    <location>
        <begin position="241"/>
        <end position="252"/>
    </location>
</feature>
<dbReference type="AlphaFoldDB" id="A0AAE1BFM0"/>
<keyword evidence="4" id="KW-1185">Reference proteome</keyword>
<evidence type="ECO:0000256" key="2">
    <source>
        <dbReference type="SAM" id="Phobius"/>
    </source>
</evidence>
<evidence type="ECO:0000313" key="4">
    <source>
        <dbReference type="Proteomes" id="UP001286313"/>
    </source>
</evidence>
<proteinExistence type="predicted"/>
<keyword evidence="2" id="KW-0812">Transmembrane</keyword>